<feature type="signal peptide" evidence="5">
    <location>
        <begin position="1"/>
        <end position="21"/>
    </location>
</feature>
<dbReference type="GO" id="GO:0005654">
    <property type="term" value="C:nucleoplasm"/>
    <property type="evidence" value="ECO:0007669"/>
    <property type="project" value="TreeGrafter"/>
</dbReference>
<dbReference type="Pfam" id="PF22972">
    <property type="entry name" value="EVH1_PP4R3"/>
    <property type="match status" value="1"/>
</dbReference>
<dbReference type="EMBL" id="LHPF02000005">
    <property type="protein sequence ID" value="PSC74222.1"/>
    <property type="molecule type" value="Genomic_DNA"/>
</dbReference>
<comment type="caution">
    <text evidence="8">The sequence shown here is derived from an EMBL/GenBank/DDBJ whole genome shotgun (WGS) entry which is preliminary data.</text>
</comment>
<dbReference type="Pfam" id="PF04802">
    <property type="entry name" value="PP4R3"/>
    <property type="match status" value="1"/>
</dbReference>
<gene>
    <name evidence="8" type="ORF">C2E20_2506</name>
</gene>
<evidence type="ECO:0000256" key="3">
    <source>
        <dbReference type="SAM" id="Coils"/>
    </source>
</evidence>
<protein>
    <submittedName>
        <fullName evidence="8">Serine threonine-phosphatase 4 regulatory subunit 3 isoform A</fullName>
    </submittedName>
</protein>
<dbReference type="InterPro" id="IPR055236">
    <property type="entry name" value="EVH1_PP4R3"/>
</dbReference>
<dbReference type="GO" id="GO:0030289">
    <property type="term" value="C:protein phosphatase 4 complex"/>
    <property type="evidence" value="ECO:0007669"/>
    <property type="project" value="TreeGrafter"/>
</dbReference>
<feature type="region of interest" description="Disordered" evidence="4">
    <location>
        <begin position="1468"/>
        <end position="1489"/>
    </location>
</feature>
<keyword evidence="2" id="KW-0539">Nucleus</keyword>
<keyword evidence="5" id="KW-0732">Signal</keyword>
<feature type="coiled-coil region" evidence="3">
    <location>
        <begin position="717"/>
        <end position="755"/>
    </location>
</feature>
<reference evidence="8 9" key="1">
    <citation type="journal article" date="2018" name="Plant J.">
        <title>Genome sequences of Chlorella sorokiniana UTEX 1602 and Micractinium conductrix SAG 241.80: implications to maltose excretion by a green alga.</title>
        <authorList>
            <person name="Arriola M.B."/>
            <person name="Velmurugan N."/>
            <person name="Zhang Y."/>
            <person name="Plunkett M.H."/>
            <person name="Hondzo H."/>
            <person name="Barney B.M."/>
        </authorList>
    </citation>
    <scope>NUCLEOTIDE SEQUENCE [LARGE SCALE GENOMIC DNA]</scope>
    <source>
        <strain evidence="8 9">SAG 241.80</strain>
    </source>
</reference>
<feature type="compositionally biased region" description="Gly residues" evidence="4">
    <location>
        <begin position="1604"/>
        <end position="1617"/>
    </location>
</feature>
<dbReference type="OrthoDB" id="27483at2759"/>
<name>A0A2P6VJF7_9CHLO</name>
<dbReference type="InterPro" id="IPR011993">
    <property type="entry name" value="PH-like_dom_sf"/>
</dbReference>
<feature type="domain" description="Serine/threonine-protein phosphatase 4 regulatory subunit 3-like central" evidence="6">
    <location>
        <begin position="992"/>
        <end position="1469"/>
    </location>
</feature>
<evidence type="ECO:0000313" key="9">
    <source>
        <dbReference type="Proteomes" id="UP000239649"/>
    </source>
</evidence>
<dbReference type="InterPro" id="IPR016024">
    <property type="entry name" value="ARM-type_fold"/>
</dbReference>
<feature type="domain" description="PP4R3 EVH1-like" evidence="7">
    <location>
        <begin position="817"/>
        <end position="918"/>
    </location>
</feature>
<evidence type="ECO:0000256" key="4">
    <source>
        <dbReference type="SAM" id="MobiDB-lite"/>
    </source>
</evidence>
<evidence type="ECO:0000256" key="1">
    <source>
        <dbReference type="ARBA" id="ARBA00004123"/>
    </source>
</evidence>
<accession>A0A2P6VJF7</accession>
<dbReference type="PANTHER" id="PTHR23318:SF0">
    <property type="entry name" value="SERINE_THREONINE-PROTEIN PHOSPHATASE 4 REGULATORY SUBUNIT 3"/>
    <property type="match status" value="1"/>
</dbReference>
<dbReference type="InterPro" id="IPR051137">
    <property type="entry name" value="PP4R3-like"/>
</dbReference>
<evidence type="ECO:0000313" key="8">
    <source>
        <dbReference type="EMBL" id="PSC74222.1"/>
    </source>
</evidence>
<comment type="subcellular location">
    <subcellularLocation>
        <location evidence="1">Nucleus</location>
    </subcellularLocation>
</comment>
<feature type="chain" id="PRO_5015119670" evidence="5">
    <location>
        <begin position="22"/>
        <end position="1624"/>
    </location>
</feature>
<dbReference type="Proteomes" id="UP000239649">
    <property type="component" value="Unassembled WGS sequence"/>
</dbReference>
<evidence type="ECO:0000259" key="6">
    <source>
        <dbReference type="Pfam" id="PF04802"/>
    </source>
</evidence>
<proteinExistence type="predicted"/>
<feature type="compositionally biased region" description="Acidic residues" evidence="4">
    <location>
        <begin position="1562"/>
        <end position="1571"/>
    </location>
</feature>
<dbReference type="PANTHER" id="PTHR23318">
    <property type="entry name" value="ATP SYNTHASE GAMMA-RELATED"/>
    <property type="match status" value="1"/>
</dbReference>
<feature type="compositionally biased region" description="Acidic residues" evidence="4">
    <location>
        <begin position="1516"/>
        <end position="1535"/>
    </location>
</feature>
<keyword evidence="3" id="KW-0175">Coiled coil</keyword>
<feature type="region of interest" description="Disordered" evidence="4">
    <location>
        <begin position="1502"/>
        <end position="1624"/>
    </location>
</feature>
<sequence length="1624" mass="174565">MGLARALAALVMALAASSAAAASADAAPNRQLKFATQCTARLRTCNSNLSAAKKKVARMAPAANRLASCNKNTARLAAQLSARTNALSRCNSDASGLNKQLSKTRRRMLTAATNDDATLAVDLSVTQSERITRLEAALAAANAEIEWLAESLRESQGELYSMRDQDLVTQDTLSDCMQESIDAQTGLDSCTIMLEGAQSRVSSYRAQLNSTTTLEQMCQDEVEATKSLLAKAEEEARSASMDADMGKSDLEACDSTLAACRAAQEGADDKLAAVTKHAGNCTQSLVTLGNQMVTLSTANKTNAELAAERGRQLDDCPAGERGTVHCQVKRLAPGAKQLAGCIKGSSGLAAKLGAKTRALRRCTTSAADLNKQLRTLKLRATKTAALAPKAAGVNAALLDVAEDCPTALADAQAQNVELQRQLAAMQAELTAALADSSSLAAELEGAYVMLGEAQGEIYALRDQGVSANDALHDCLMDNIGLNAQLYNATQQLETSRFAETVCQSNFNDSEAAFEQCWTLSTCQTTEDASASQLSACQDDLAAAAAQRDTCRDSLQACDAVGEVTAGQLADLRGQLSECTDASVTASHRLIECRQASDDCAASLQESERHLSLVEDSYRTALAQLKDSTKLAASDKRAATLAARLAAKTAALRKCGTQSAALSKQLSVARRSRPAAAVTPRALSFAAAVNADDGGTGAPAPPSRPGSNTTTAAAATELAAALQQVAQLEAMLATARAQLNATLAELEATYSDLAAAVAETYAATETEPSVIVVKAARQGGGSCDLAHAARIPSRRAGSHRGVRGGGKAMAAEGGASLQRVKVYKLNEEGLWDDKGTGRVTVEVIQQDASGSVGLVVMGEGANMSPLLLHRISRENTYQRQGDDTIITWTDPEIGTDIALSFQEARGCNYIWEQVLHVQESSSPRAGGGGDMADAPYGPRRFGGGGPNEGDYDVAGPGGPAGRYDEMGPMADPGSSGAVELPDPELSNLKDIARALTEVSLFQRDRIAQQLATRRGYLARLLELFRMSEDLEDEESLAALFNIFKQIVLLNDTALFDLLFDEAHVMDFVGALEYEPDIKPEQRARHREFLRDQAVFKEVVPITDPALKSKIHQTYRMGYLKDVVLPRVLDDATFATLSSLMLFNNIEVLMALYQDREFFPDLFRRLKAAQPGGQEWRDLVAFLQELCGLTKHLQAQQRNSLLLRLVGLGLFQVITTIMQQPGSAEVKLRATDILLADVQHDPAQLRSYLLSPGEGAVLFSLLIRALLDSSDSGLQEQVLEMLKMLLDPDTLDQSAEKDKFVELFYEKGIAELLTALVQASESPYGEGAPSANTVGLVVDLLCFCVVSHSYRIKYYILKNNVVEKVLKLLRRKERWLAVAAVRFLRTALSMKDEFYNRYLVKNQLLKPVVAAFLDNGPRYNLLNSACLELFDFIRRENFKGLLSELMEHHWTQLREVDYCDVFKAMHLKHEQNQDRVGPGKPAEGETPAAAAAREADLLARQRAAAAAEQRRRRGEREVDADEENYFDREGDSDDDEQPAGAGGGRVVLESASPGGLPSLLMAYADDEEEEEDTLPLRAAGTPKRYPAGQRPGSPPLEKRFRSTGSSPGGSGAWPTGTGGRSSPPLR</sequence>
<dbReference type="STRING" id="554055.A0A2P6VJF7"/>
<evidence type="ECO:0000259" key="7">
    <source>
        <dbReference type="Pfam" id="PF22972"/>
    </source>
</evidence>
<dbReference type="Gene3D" id="2.30.29.30">
    <property type="entry name" value="Pleckstrin-homology domain (PH domain)/Phosphotyrosine-binding domain (PTB)"/>
    <property type="match status" value="1"/>
</dbReference>
<evidence type="ECO:0000256" key="5">
    <source>
        <dbReference type="SAM" id="SignalP"/>
    </source>
</evidence>
<dbReference type="GO" id="GO:0072542">
    <property type="term" value="F:protein phosphatase activator activity"/>
    <property type="evidence" value="ECO:0007669"/>
    <property type="project" value="TreeGrafter"/>
</dbReference>
<keyword evidence="9" id="KW-1185">Reference proteome</keyword>
<feature type="coiled-coil region" evidence="3">
    <location>
        <begin position="215"/>
        <end position="242"/>
    </location>
</feature>
<feature type="coiled-coil region" evidence="3">
    <location>
        <begin position="408"/>
        <end position="435"/>
    </location>
</feature>
<evidence type="ECO:0000256" key="2">
    <source>
        <dbReference type="ARBA" id="ARBA00023242"/>
    </source>
</evidence>
<organism evidence="8 9">
    <name type="scientific">Micractinium conductrix</name>
    <dbReference type="NCBI Taxonomy" id="554055"/>
    <lineage>
        <taxon>Eukaryota</taxon>
        <taxon>Viridiplantae</taxon>
        <taxon>Chlorophyta</taxon>
        <taxon>core chlorophytes</taxon>
        <taxon>Trebouxiophyceae</taxon>
        <taxon>Chlorellales</taxon>
        <taxon>Chlorellaceae</taxon>
        <taxon>Chlorella clade</taxon>
        <taxon>Micractinium</taxon>
    </lineage>
</organism>
<dbReference type="InterPro" id="IPR006887">
    <property type="entry name" value="P4R3-like_central_dom"/>
</dbReference>
<dbReference type="SUPFAM" id="SSF48371">
    <property type="entry name" value="ARM repeat"/>
    <property type="match status" value="1"/>
</dbReference>